<comment type="subunit">
    <text evidence="2">Homodimer.</text>
</comment>
<name>A0A8T4GJF5_9EURY</name>
<dbReference type="PROSITE" id="PS01066">
    <property type="entry name" value="UPP_SYNTHASE"/>
    <property type="match status" value="1"/>
</dbReference>
<reference evidence="4" key="1">
    <citation type="submission" date="2021-03" db="EMBL/GenBank/DDBJ databases">
        <title>Genomic Encyclopedia of Type Strains, Phase IV (KMG-IV): sequencing the most valuable type-strain genomes for metagenomic binning, comparative biology and taxonomic classification.</title>
        <authorList>
            <person name="Goeker M."/>
        </authorList>
    </citation>
    <scope>NUCLEOTIDE SEQUENCE</scope>
    <source>
        <strain evidence="4">DSM 23564</strain>
    </source>
</reference>
<gene>
    <name evidence="2" type="primary">uppS</name>
    <name evidence="4" type="ORF">J2751_002755</name>
</gene>
<dbReference type="EC" id="2.5.1.89" evidence="2"/>
<feature type="binding site" evidence="2">
    <location>
        <begin position="209"/>
        <end position="211"/>
    </location>
    <ligand>
        <name>substrate</name>
    </ligand>
</feature>
<dbReference type="GO" id="GO:0016094">
    <property type="term" value="P:polyprenol biosynthetic process"/>
    <property type="evidence" value="ECO:0007669"/>
    <property type="project" value="TreeGrafter"/>
</dbReference>
<dbReference type="Pfam" id="PF01255">
    <property type="entry name" value="Prenyltransf"/>
    <property type="match status" value="1"/>
</dbReference>
<dbReference type="SUPFAM" id="SSF64005">
    <property type="entry name" value="Undecaprenyl diphosphate synthase"/>
    <property type="match status" value="1"/>
</dbReference>
<feature type="compositionally biased region" description="Polar residues" evidence="3">
    <location>
        <begin position="297"/>
        <end position="308"/>
    </location>
</feature>
<feature type="binding site" evidence="2">
    <location>
        <position position="222"/>
    </location>
    <ligand>
        <name>Mg(2+)</name>
        <dbReference type="ChEBI" id="CHEBI:18420"/>
    </ligand>
</feature>
<dbReference type="OrthoDB" id="8293at2157"/>
<dbReference type="RefSeq" id="WP_209486740.1">
    <property type="nucleotide sequence ID" value="NZ_JAGGKQ010000028.1"/>
</dbReference>
<organism evidence="4 5">
    <name type="scientific">Halorubrum alkaliphilum</name>
    <dbReference type="NCBI Taxonomy" id="261290"/>
    <lineage>
        <taxon>Archaea</taxon>
        <taxon>Methanobacteriati</taxon>
        <taxon>Methanobacteriota</taxon>
        <taxon>Stenosarchaea group</taxon>
        <taxon>Halobacteria</taxon>
        <taxon>Halobacteriales</taxon>
        <taxon>Haloferacaceae</taxon>
        <taxon>Halorubrum</taxon>
    </lineage>
</organism>
<evidence type="ECO:0000313" key="5">
    <source>
        <dbReference type="Proteomes" id="UP000823588"/>
    </source>
</evidence>
<feature type="binding site" evidence="2">
    <location>
        <position position="84"/>
    </location>
    <ligand>
        <name>substrate</name>
    </ligand>
</feature>
<dbReference type="NCBIfam" id="TIGR00055">
    <property type="entry name" value="uppS"/>
    <property type="match status" value="1"/>
</dbReference>
<comment type="similarity">
    <text evidence="2">Belongs to the UPP synthase family.</text>
</comment>
<feature type="active site" evidence="2">
    <location>
        <position position="33"/>
    </location>
</feature>
<dbReference type="PANTHER" id="PTHR10291:SF43">
    <property type="entry name" value="DEHYDRODOLICHYL DIPHOSPHATE SYNTHASE COMPLEX SUBUNIT DHDDS"/>
    <property type="match status" value="1"/>
</dbReference>
<comment type="catalytic activity">
    <reaction evidence="2">
        <text>geranylgeranyl diphosphate + 7 isopentenyl diphosphate = tri-trans,hepta-cis-undecaprenyl diphosphate + 7 diphosphate</text>
        <dbReference type="Rhea" id="RHEA:27622"/>
        <dbReference type="ChEBI" id="CHEBI:33019"/>
        <dbReference type="ChEBI" id="CHEBI:57533"/>
        <dbReference type="ChEBI" id="CHEBI:60388"/>
        <dbReference type="ChEBI" id="CHEBI:128769"/>
        <dbReference type="EC" id="2.5.1.89"/>
    </reaction>
</comment>
<feature type="binding site" evidence="2">
    <location>
        <position position="203"/>
    </location>
    <ligand>
        <name>substrate</name>
    </ligand>
</feature>
<sequence length="326" mass="37798">MLGKIRRRFRRAYLYELKRRIEEPPDHVAIIQDGNRRYAEQHGMEPSDGHVEGADTTEDVLHWCQEVGIKEVTLYAFSTENFDRPDHELQELFELLTEKLYSFADADIVHDEQINIRGLGDLNQLPQRVIDAVRYAEAETAQYSDLQLNIALAYGGRNELLKTARELASDVADNKLSPDDITVSEVEDRLYEDPIRDVDLVIRSGGDKRTSNFLPWHANGNEAAVYFCTPYWPEFDKPDFFRAIRTYESRKESWQKEQVERTVSLINALVVSEYKEHENTIRRLRQQIRGDTDTPTRTDLNSSVSTDNQHLETETTNTETLTTSRK</sequence>
<comment type="caution">
    <text evidence="4">The sequence shown here is derived from an EMBL/GenBank/DDBJ whole genome shotgun (WGS) entry which is preliminary data.</text>
</comment>
<dbReference type="Gene3D" id="3.40.1180.10">
    <property type="entry name" value="Decaprenyl diphosphate synthase-like"/>
    <property type="match status" value="1"/>
</dbReference>
<feature type="binding site" evidence="2">
    <location>
        <begin position="34"/>
        <end position="37"/>
    </location>
    <ligand>
        <name>substrate</name>
    </ligand>
</feature>
<dbReference type="Proteomes" id="UP000823588">
    <property type="component" value="Unassembled WGS sequence"/>
</dbReference>
<comment type="function">
    <text evidence="2">Catalyzes the sequential condensation of isopentenyl diphosphate (IPP) with geranylgeranyl diphosphate (GGPP) to yield (2Z,6Z,10Z,14Z,18Z,22Z,26Z,30E,34E,38E)-undecaprenyl diphosphate (tritrans,heptacis-UPP). It is probably the precursor of glycosyl carrier lipids.</text>
</comment>
<dbReference type="CDD" id="cd00475">
    <property type="entry name" value="Cis_IPPS"/>
    <property type="match status" value="1"/>
</dbReference>
<protein>
    <recommendedName>
        <fullName evidence="2">Tritrans,polycis-undecaprenyl-diphosphate synthase (geranylgeranyl-diphosphate specific)</fullName>
        <ecNumber evidence="2">2.5.1.89</ecNumber>
    </recommendedName>
    <alternativeName>
        <fullName evidence="2">Undecaprenyl diphosphate synthase</fullName>
        <shortName evidence="2">UDS</shortName>
    </alternativeName>
    <alternativeName>
        <fullName evidence="2">Undecaprenyl pyrophosphate synthase</fullName>
        <shortName evidence="2">UPP synthase</shortName>
    </alternativeName>
</protein>
<evidence type="ECO:0000256" key="1">
    <source>
        <dbReference type="ARBA" id="ARBA00022679"/>
    </source>
</evidence>
<feature type="compositionally biased region" description="Low complexity" evidence="3">
    <location>
        <begin position="314"/>
        <end position="326"/>
    </location>
</feature>
<feature type="binding site" evidence="2">
    <location>
        <position position="50"/>
    </location>
    <ligand>
        <name>substrate</name>
    </ligand>
</feature>
<comment type="cofactor">
    <cofactor evidence="2">
        <name>Mg(2+)</name>
        <dbReference type="ChEBI" id="CHEBI:18420"/>
    </cofactor>
    <text evidence="2">Binds 2 magnesium ions per subunit.</text>
</comment>
<dbReference type="InterPro" id="IPR036424">
    <property type="entry name" value="UPP_synth-like_sf"/>
</dbReference>
<proteinExistence type="inferred from homology"/>
<keyword evidence="2" id="KW-0479">Metal-binding</keyword>
<feature type="binding site" evidence="2">
    <location>
        <position position="82"/>
    </location>
    <ligand>
        <name>substrate</name>
    </ligand>
</feature>
<dbReference type="GO" id="GO:0000287">
    <property type="term" value="F:magnesium ion binding"/>
    <property type="evidence" value="ECO:0007669"/>
    <property type="project" value="UniProtKB-UniRule"/>
</dbReference>
<dbReference type="AlphaFoldDB" id="A0A8T4GJF5"/>
<keyword evidence="1 2" id="KW-0808">Transferase</keyword>
<dbReference type="EMBL" id="JAGGKQ010000028">
    <property type="protein sequence ID" value="MBP1923710.1"/>
    <property type="molecule type" value="Genomic_DNA"/>
</dbReference>
<dbReference type="PANTHER" id="PTHR10291">
    <property type="entry name" value="DEHYDRODOLICHYL DIPHOSPHATE SYNTHASE FAMILY MEMBER"/>
    <property type="match status" value="1"/>
</dbReference>
<keyword evidence="5" id="KW-1185">Reference proteome</keyword>
<feature type="binding site" evidence="2">
    <location>
        <begin position="78"/>
        <end position="80"/>
    </location>
    <ligand>
        <name>substrate</name>
    </ligand>
</feature>
<evidence type="ECO:0000256" key="3">
    <source>
        <dbReference type="SAM" id="MobiDB-lite"/>
    </source>
</evidence>
<feature type="active site" description="Proton acceptor" evidence="2">
    <location>
        <position position="81"/>
    </location>
</feature>
<accession>A0A8T4GJF5</accession>
<dbReference type="InterPro" id="IPR018520">
    <property type="entry name" value="UPP_synth-like_CS"/>
</dbReference>
<feature type="region of interest" description="Disordered" evidence="3">
    <location>
        <begin position="287"/>
        <end position="326"/>
    </location>
</feature>
<evidence type="ECO:0000256" key="2">
    <source>
        <dbReference type="HAMAP-Rule" id="MF_01139"/>
    </source>
</evidence>
<keyword evidence="2" id="KW-0460">Magnesium</keyword>
<feature type="binding site" evidence="2">
    <location>
        <position position="33"/>
    </location>
    <ligand>
        <name>Mg(2+)</name>
        <dbReference type="ChEBI" id="CHEBI:18420"/>
    </ligand>
</feature>
<dbReference type="HAMAP" id="MF_01139">
    <property type="entry name" value="ISPT"/>
    <property type="match status" value="1"/>
</dbReference>
<comment type="caution">
    <text evidence="2">Lacks conserved residue(s) required for the propagation of feature annotation.</text>
</comment>
<dbReference type="InterPro" id="IPR001441">
    <property type="entry name" value="UPP_synth-like"/>
</dbReference>
<evidence type="ECO:0000313" key="4">
    <source>
        <dbReference type="EMBL" id="MBP1923710.1"/>
    </source>
</evidence>
<dbReference type="GO" id="GO:0045547">
    <property type="term" value="F:ditrans,polycis-polyprenyl diphosphate synthase [(2E,6E)-farnesyl diphosphate specific] activity"/>
    <property type="evidence" value="ECO:0007669"/>
    <property type="project" value="TreeGrafter"/>
</dbReference>